<proteinExistence type="predicted"/>
<dbReference type="PROSITE" id="PS50075">
    <property type="entry name" value="CARRIER"/>
    <property type="match status" value="1"/>
</dbReference>
<sequence length="80" mass="8652">MTQEEIFKALMSVFSEIIPEVDVSAATPQDSLRDLGANSIDRADIITETMEAAGVSLPMVKFADAQSIGDIVRIIDEARP</sequence>
<reference evidence="2 3" key="1">
    <citation type="submission" date="2020-06" db="EMBL/GenBank/DDBJ databases">
        <title>Genome mining for natural products.</title>
        <authorList>
            <person name="Zhang B."/>
            <person name="Shi J."/>
            <person name="Ge H."/>
        </authorList>
    </citation>
    <scope>NUCLEOTIDE SEQUENCE [LARGE SCALE GENOMIC DNA]</scope>
    <source>
        <strain evidence="2 3">NA00687</strain>
    </source>
</reference>
<dbReference type="Pfam" id="PF00550">
    <property type="entry name" value="PP-binding"/>
    <property type="match status" value="1"/>
</dbReference>
<feature type="domain" description="Carrier" evidence="1">
    <location>
        <begin position="1"/>
        <end position="79"/>
    </location>
</feature>
<dbReference type="SUPFAM" id="SSF47336">
    <property type="entry name" value="ACP-like"/>
    <property type="match status" value="1"/>
</dbReference>
<dbReference type="RefSeq" id="WP_176160476.1">
    <property type="nucleotide sequence ID" value="NZ_CP054929.1"/>
</dbReference>
<organism evidence="2 3">
    <name type="scientific">Streptomyces buecherae</name>
    <dbReference type="NCBI Taxonomy" id="2763006"/>
    <lineage>
        <taxon>Bacteria</taxon>
        <taxon>Bacillati</taxon>
        <taxon>Actinomycetota</taxon>
        <taxon>Actinomycetes</taxon>
        <taxon>Kitasatosporales</taxon>
        <taxon>Streptomycetaceae</taxon>
        <taxon>Streptomyces</taxon>
    </lineage>
</organism>
<dbReference type="EMBL" id="CP054929">
    <property type="protein sequence ID" value="QKW48744.1"/>
    <property type="molecule type" value="Genomic_DNA"/>
</dbReference>
<evidence type="ECO:0000313" key="3">
    <source>
        <dbReference type="Proteomes" id="UP000509303"/>
    </source>
</evidence>
<dbReference type="NCBIfam" id="NF005502">
    <property type="entry name" value="PRK07117.1"/>
    <property type="match status" value="1"/>
</dbReference>
<keyword evidence="3" id="KW-1185">Reference proteome</keyword>
<dbReference type="Gene3D" id="1.10.1200.10">
    <property type="entry name" value="ACP-like"/>
    <property type="match status" value="1"/>
</dbReference>
<protein>
    <submittedName>
        <fullName evidence="2">Acyl carrier protein</fullName>
    </submittedName>
</protein>
<dbReference type="InterPro" id="IPR036736">
    <property type="entry name" value="ACP-like_sf"/>
</dbReference>
<accession>A0A7H8N2L2</accession>
<evidence type="ECO:0000313" key="2">
    <source>
        <dbReference type="EMBL" id="QKW48744.1"/>
    </source>
</evidence>
<name>A0A7H8N2L2_9ACTN</name>
<evidence type="ECO:0000259" key="1">
    <source>
        <dbReference type="PROSITE" id="PS50075"/>
    </source>
</evidence>
<dbReference type="Proteomes" id="UP000509303">
    <property type="component" value="Chromosome"/>
</dbReference>
<gene>
    <name evidence="2" type="ORF">HUT08_03365</name>
</gene>
<dbReference type="AlphaFoldDB" id="A0A7H8N2L2"/>
<dbReference type="InterPro" id="IPR009081">
    <property type="entry name" value="PP-bd_ACP"/>
</dbReference>